<organism evidence="1 2">
    <name type="scientific">Clostridium aminobutyricum</name>
    <dbReference type="NCBI Taxonomy" id="33953"/>
    <lineage>
        <taxon>Bacteria</taxon>
        <taxon>Bacillati</taxon>
        <taxon>Bacillota</taxon>
        <taxon>Clostridia</taxon>
        <taxon>Eubacteriales</taxon>
        <taxon>Clostridiaceae</taxon>
        <taxon>Clostridium</taxon>
    </lineage>
</organism>
<reference evidence="1" key="1">
    <citation type="submission" date="2021-02" db="EMBL/GenBank/DDBJ databases">
        <title>Abyssanaerobacter marinus gen.nov., sp., nov, anaerobic bacterium isolated from the Onnuri vent field of Indian Ocean and suggestion of Mogibacteriaceae fam. nov., and proposal of reclassification of ambiguous this family's genus member.</title>
        <authorList>
            <person name="Kim Y.J."/>
            <person name="Yang J.-A."/>
        </authorList>
    </citation>
    <scope>NUCLEOTIDE SEQUENCE</scope>
    <source>
        <strain evidence="1">DSM 2634</strain>
    </source>
</reference>
<keyword evidence="2" id="KW-1185">Reference proteome</keyword>
<protein>
    <submittedName>
        <fullName evidence="1">Uncharacterized protein</fullName>
    </submittedName>
</protein>
<dbReference type="EMBL" id="JAFJZZ010000007">
    <property type="protein sequence ID" value="MBN7774255.1"/>
    <property type="molecule type" value="Genomic_DNA"/>
</dbReference>
<comment type="caution">
    <text evidence="1">The sequence shown here is derived from an EMBL/GenBank/DDBJ whole genome shotgun (WGS) entry which is preliminary data.</text>
</comment>
<dbReference type="AlphaFoldDB" id="A0A939DAQ0"/>
<evidence type="ECO:0000313" key="2">
    <source>
        <dbReference type="Proteomes" id="UP000664545"/>
    </source>
</evidence>
<name>A0A939DAQ0_CLOAM</name>
<gene>
    <name evidence="1" type="ORF">JYB65_12895</name>
</gene>
<dbReference type="RefSeq" id="WP_206583092.1">
    <property type="nucleotide sequence ID" value="NZ_JAFJZZ010000007.1"/>
</dbReference>
<dbReference type="Proteomes" id="UP000664545">
    <property type="component" value="Unassembled WGS sequence"/>
</dbReference>
<accession>A0A939DAQ0</accession>
<sequence>MSKHSCLPRSNVLSRVCGTSIDVDAVDFAPSARHLVYMDKVYSRAEATACPLVFALNTSPFSFQTQLLTSPLNMANENLCEEIFGPTGGVKLPFSNCKKHCGGAVESANTGCNGNIDPCRPSCNPCGAVAGIIGNPCEIDENAVFNIVNSYVLINNFNTRPLCSLNRTQVTLDGMPVDSLDCQGGNYTATIGNIVPEITKEVCVDRGLPTRAFFLITNAGPWAFDAKFVLEGTVNTNGRLCCFRAIFETNAPIDIHPQPGAAGCGCACDCVAPDTSDLCPPPVWNSGTVNFAVPDISIPCTTSGISPTINFSFSGKMSLLNPSITVQENFGRLNLVLNTRVVAEPSIFLEVVKKTLFCTTACEGLLPCDGTEAAWIASNQDDDVDSEFECSCGTRREEVESIEDSYCGNTIVFGTNATCNSTCRGF</sequence>
<evidence type="ECO:0000313" key="1">
    <source>
        <dbReference type="EMBL" id="MBN7774255.1"/>
    </source>
</evidence>
<proteinExistence type="predicted"/>